<sequence>MFKLFVFLAFCLALSCAAPGLLHSSPILTSSYHSLPSVRVIHQPIWTTSHSVVHPIGYGGYGHGHGHGLGHGHGYGWI</sequence>
<keyword evidence="3" id="KW-1185">Reference proteome</keyword>
<proteinExistence type="predicted"/>
<accession>A0A6P4E9P8</accession>
<evidence type="ECO:0000313" key="4">
    <source>
        <dbReference type="RefSeq" id="XP_016974787.1"/>
    </source>
</evidence>
<dbReference type="RefSeq" id="XP_016974787.1">
    <property type="nucleotide sequence ID" value="XM_017119298.1"/>
</dbReference>
<dbReference type="Proteomes" id="UP001652680">
    <property type="component" value="Unassembled WGS sequence"/>
</dbReference>
<protein>
    <submittedName>
        <fullName evidence="4">Kininogen-1-like</fullName>
    </submittedName>
</protein>
<keyword evidence="1" id="KW-0732">Signal</keyword>
<reference evidence="3" key="1">
    <citation type="journal article" date="2021" name="Elife">
        <title>Highly contiguous assemblies of 101 drosophilid genomes.</title>
        <authorList>
            <person name="Kim B.Y."/>
            <person name="Wang J.R."/>
            <person name="Miller D.E."/>
            <person name="Barmina O."/>
            <person name="Delaney E."/>
            <person name="Thompson A."/>
            <person name="Comeault A.A."/>
            <person name="Peede D."/>
            <person name="D'Agostino E.R."/>
            <person name="Pelaez J."/>
            <person name="Aguilar J.M."/>
            <person name="Haji D."/>
            <person name="Matsunaga T."/>
            <person name="Armstrong E.E."/>
            <person name="Zych M."/>
            <person name="Ogawa Y."/>
            <person name="Stamenkovic-Radak M."/>
            <person name="Jelic M."/>
            <person name="Veselinovic M.S."/>
            <person name="Tanaskovic M."/>
            <person name="Eric P."/>
            <person name="Gao J.J."/>
            <person name="Katoh T.K."/>
            <person name="Toda M.J."/>
            <person name="Watabe H."/>
            <person name="Watada M."/>
            <person name="Davis J.S."/>
            <person name="Moyle L.C."/>
            <person name="Manoli G."/>
            <person name="Bertolini E."/>
            <person name="Kostal V."/>
            <person name="Hawley R.S."/>
            <person name="Takahashi A."/>
            <person name="Jones C.D."/>
            <person name="Price D.K."/>
            <person name="Whiteman N."/>
            <person name="Kopp A."/>
            <person name="Matute D.R."/>
            <person name="Petrov D.A."/>
        </authorList>
    </citation>
    <scope>NUCLEOTIDE SEQUENCE [LARGE SCALE GENOMIC DNA]</scope>
</reference>
<dbReference type="OrthoDB" id="7868229at2759"/>
<feature type="signal peptide" evidence="1">
    <location>
        <begin position="1"/>
        <end position="17"/>
    </location>
</feature>
<evidence type="ECO:0000256" key="1">
    <source>
        <dbReference type="SAM" id="SignalP"/>
    </source>
</evidence>
<reference evidence="2" key="3">
    <citation type="submission" date="2025-05" db="UniProtKB">
        <authorList>
            <consortium name="EnsemblMetazoa"/>
        </authorList>
    </citation>
    <scope>IDENTIFICATION</scope>
</reference>
<evidence type="ECO:0000313" key="3">
    <source>
        <dbReference type="Proteomes" id="UP001652680"/>
    </source>
</evidence>
<feature type="chain" id="PRO_5027665066" evidence="1">
    <location>
        <begin position="18"/>
        <end position="78"/>
    </location>
</feature>
<dbReference type="PROSITE" id="PS51257">
    <property type="entry name" value="PROKAR_LIPOPROTEIN"/>
    <property type="match status" value="1"/>
</dbReference>
<name>A0A6P4E9P8_DRORH</name>
<reference evidence="4" key="2">
    <citation type="submission" date="2025-04" db="UniProtKB">
        <authorList>
            <consortium name="RefSeq"/>
        </authorList>
    </citation>
    <scope>IDENTIFICATION</scope>
</reference>
<organism evidence="4">
    <name type="scientific">Drosophila rhopaloa</name>
    <name type="common">Fruit fly</name>
    <dbReference type="NCBI Taxonomy" id="1041015"/>
    <lineage>
        <taxon>Eukaryota</taxon>
        <taxon>Metazoa</taxon>
        <taxon>Ecdysozoa</taxon>
        <taxon>Arthropoda</taxon>
        <taxon>Hexapoda</taxon>
        <taxon>Insecta</taxon>
        <taxon>Pterygota</taxon>
        <taxon>Neoptera</taxon>
        <taxon>Endopterygota</taxon>
        <taxon>Diptera</taxon>
        <taxon>Brachycera</taxon>
        <taxon>Muscomorpha</taxon>
        <taxon>Ephydroidea</taxon>
        <taxon>Drosophilidae</taxon>
        <taxon>Drosophila</taxon>
        <taxon>Sophophora</taxon>
    </lineage>
</organism>
<gene>
    <name evidence="4" type="primary">LOC108041384</name>
</gene>
<dbReference type="AlphaFoldDB" id="A0A6P4E9P8"/>
<dbReference type="EnsemblMetazoa" id="XM_017113361.2">
    <property type="protein sequence ID" value="XP_016968850.2"/>
    <property type="gene ID" value="LOC108036949"/>
</dbReference>
<evidence type="ECO:0000313" key="2">
    <source>
        <dbReference type="EnsemblMetazoa" id="XP_016968850.2"/>
    </source>
</evidence>
<dbReference type="OMA" id="WTHSHSI"/>